<dbReference type="GO" id="GO:0003676">
    <property type="term" value="F:nucleic acid binding"/>
    <property type="evidence" value="ECO:0007669"/>
    <property type="project" value="InterPro"/>
</dbReference>
<dbReference type="InterPro" id="IPR012337">
    <property type="entry name" value="RNaseH-like_sf"/>
</dbReference>
<dbReference type="GO" id="GO:0008408">
    <property type="term" value="F:3'-5' exonuclease activity"/>
    <property type="evidence" value="ECO:0007669"/>
    <property type="project" value="InterPro"/>
</dbReference>
<comment type="similarity">
    <text evidence="2">Belongs to the REXO4 family.</text>
</comment>
<dbReference type="Gene3D" id="3.30.420.10">
    <property type="entry name" value="Ribonuclease H-like superfamily/Ribonuclease H"/>
    <property type="match status" value="1"/>
</dbReference>
<dbReference type="EMBL" id="JARKIK010002651">
    <property type="protein sequence ID" value="KAK8719247.1"/>
    <property type="molecule type" value="Genomic_DNA"/>
</dbReference>
<feature type="domain" description="Exonuclease" evidence="9">
    <location>
        <begin position="256"/>
        <end position="417"/>
    </location>
</feature>
<dbReference type="Proteomes" id="UP001445076">
    <property type="component" value="Unassembled WGS sequence"/>
</dbReference>
<dbReference type="PANTHER" id="PTHR12801">
    <property type="entry name" value="RNA EXONUCLEASE REXO1 / RECO3 FAMILY MEMBER-RELATED"/>
    <property type="match status" value="1"/>
</dbReference>
<evidence type="ECO:0000256" key="3">
    <source>
        <dbReference type="ARBA" id="ARBA00016937"/>
    </source>
</evidence>
<keyword evidence="6" id="KW-0269">Exonuclease</keyword>
<evidence type="ECO:0000256" key="4">
    <source>
        <dbReference type="ARBA" id="ARBA00022722"/>
    </source>
</evidence>
<evidence type="ECO:0000256" key="5">
    <source>
        <dbReference type="ARBA" id="ARBA00022801"/>
    </source>
</evidence>
<reference evidence="10 11" key="1">
    <citation type="journal article" date="2024" name="BMC Genomics">
        <title>Genome assembly of redclaw crayfish (Cherax quadricarinatus) provides insights into its immune adaptation and hypoxia tolerance.</title>
        <authorList>
            <person name="Liu Z."/>
            <person name="Zheng J."/>
            <person name="Li H."/>
            <person name="Fang K."/>
            <person name="Wang S."/>
            <person name="He J."/>
            <person name="Zhou D."/>
            <person name="Weng S."/>
            <person name="Chi M."/>
            <person name="Gu Z."/>
            <person name="He J."/>
            <person name="Li F."/>
            <person name="Wang M."/>
        </authorList>
    </citation>
    <scope>NUCLEOTIDE SEQUENCE [LARGE SCALE GENOMIC DNA]</scope>
    <source>
        <strain evidence="10">ZL_2023a</strain>
    </source>
</reference>
<dbReference type="SUPFAM" id="SSF53098">
    <property type="entry name" value="Ribonuclease H-like"/>
    <property type="match status" value="1"/>
</dbReference>
<dbReference type="InterPro" id="IPR047021">
    <property type="entry name" value="REXO1/3/4-like"/>
</dbReference>
<keyword evidence="11" id="KW-1185">Reference proteome</keyword>
<dbReference type="CDD" id="cd06144">
    <property type="entry name" value="REX4_like"/>
    <property type="match status" value="1"/>
</dbReference>
<dbReference type="GO" id="GO:0005634">
    <property type="term" value="C:nucleus"/>
    <property type="evidence" value="ECO:0007669"/>
    <property type="project" value="UniProtKB-SubCell"/>
</dbReference>
<feature type="compositionally biased region" description="Basic and acidic residues" evidence="8">
    <location>
        <begin position="61"/>
        <end position="73"/>
    </location>
</feature>
<keyword evidence="7" id="KW-0539">Nucleus</keyword>
<dbReference type="Pfam" id="PF00929">
    <property type="entry name" value="RNase_T"/>
    <property type="match status" value="1"/>
</dbReference>
<accession>A0AAW0VQ70</accession>
<protein>
    <recommendedName>
        <fullName evidence="3">RNA exonuclease 4</fullName>
    </recommendedName>
</protein>
<evidence type="ECO:0000313" key="10">
    <source>
        <dbReference type="EMBL" id="KAK8719247.1"/>
    </source>
</evidence>
<evidence type="ECO:0000256" key="2">
    <source>
        <dbReference type="ARBA" id="ARBA00010489"/>
    </source>
</evidence>
<keyword evidence="5" id="KW-0378">Hydrolase</keyword>
<evidence type="ECO:0000256" key="7">
    <source>
        <dbReference type="ARBA" id="ARBA00023242"/>
    </source>
</evidence>
<gene>
    <name evidence="10" type="ORF">OTU49_014154</name>
</gene>
<dbReference type="AlphaFoldDB" id="A0AAW0VQ70"/>
<dbReference type="SMART" id="SM00479">
    <property type="entry name" value="EXOIII"/>
    <property type="match status" value="1"/>
</dbReference>
<name>A0AAW0VQ70_CHEQU</name>
<evidence type="ECO:0000313" key="11">
    <source>
        <dbReference type="Proteomes" id="UP001445076"/>
    </source>
</evidence>
<comment type="caution">
    <text evidence="10">The sequence shown here is derived from an EMBL/GenBank/DDBJ whole genome shotgun (WGS) entry which is preliminary data.</text>
</comment>
<dbReference type="InterPro" id="IPR037431">
    <property type="entry name" value="REX4_DEDDh_dom"/>
</dbReference>
<feature type="region of interest" description="Disordered" evidence="8">
    <location>
        <begin position="31"/>
        <end position="88"/>
    </location>
</feature>
<sequence>MKPEHFNSKLIEITPRKKMYAAQKNNLISHIPSNENGHYEATDVSQVSRKKKWKWRKNKKLDKSEKMNNEEYNGKPTNQPGERALEDSCSTLQPAKKRKKKNKIVPAEDNTVGNMQGPKTVVIIKTPDDYSANWKQLKKIIDKEKENQTHGKICSGEDKVSEYKSKKCNRNDSIRKYNEKIKESKPVIDKKRKQAEKTKTEKKMDIWFDNIDPILLGEPEEESEMENCQRKANEKMDDVETATALVKTKCFEGITKAVAMDCEMVGVGMNGQESILARVTIVNHFGKVLYDKFVKPTEEVVDFRTKVSGIRLSDLEGGVEFSTVQKEVSELLAGRILVGHAVRNDLKVLFLSHPWSDIRDTSRYKGFRRLFGGAIPSLKKLTQKIMGVQIQSGEHNSIQDAQAAMRLYTLHRREWEKLKSKKKRKLSAKKKKVSTTVAEIESETESQ</sequence>
<organism evidence="10 11">
    <name type="scientific">Cherax quadricarinatus</name>
    <name type="common">Australian red claw crayfish</name>
    <dbReference type="NCBI Taxonomy" id="27406"/>
    <lineage>
        <taxon>Eukaryota</taxon>
        <taxon>Metazoa</taxon>
        <taxon>Ecdysozoa</taxon>
        <taxon>Arthropoda</taxon>
        <taxon>Crustacea</taxon>
        <taxon>Multicrustacea</taxon>
        <taxon>Malacostraca</taxon>
        <taxon>Eumalacostraca</taxon>
        <taxon>Eucarida</taxon>
        <taxon>Decapoda</taxon>
        <taxon>Pleocyemata</taxon>
        <taxon>Astacidea</taxon>
        <taxon>Parastacoidea</taxon>
        <taxon>Parastacidae</taxon>
        <taxon>Cherax</taxon>
    </lineage>
</organism>
<dbReference type="InterPro" id="IPR013520">
    <property type="entry name" value="Ribonucl_H"/>
</dbReference>
<dbReference type="FunFam" id="3.30.420.10:FF:000007">
    <property type="entry name" value="Interferon-stimulated exonuclease gene 20"/>
    <property type="match status" value="1"/>
</dbReference>
<dbReference type="PANTHER" id="PTHR12801:SF158">
    <property type="entry name" value="RNA EXONUCLEASE 4"/>
    <property type="match status" value="1"/>
</dbReference>
<evidence type="ECO:0000256" key="6">
    <source>
        <dbReference type="ARBA" id="ARBA00022839"/>
    </source>
</evidence>
<dbReference type="InterPro" id="IPR036397">
    <property type="entry name" value="RNaseH_sf"/>
</dbReference>
<dbReference type="GO" id="GO:0006364">
    <property type="term" value="P:rRNA processing"/>
    <property type="evidence" value="ECO:0007669"/>
    <property type="project" value="InterPro"/>
</dbReference>
<keyword evidence="4" id="KW-0540">Nuclease</keyword>
<evidence type="ECO:0000256" key="8">
    <source>
        <dbReference type="SAM" id="MobiDB-lite"/>
    </source>
</evidence>
<comment type="subcellular location">
    <subcellularLocation>
        <location evidence="1">Nucleus</location>
    </subcellularLocation>
</comment>
<proteinExistence type="inferred from homology"/>
<evidence type="ECO:0000256" key="1">
    <source>
        <dbReference type="ARBA" id="ARBA00004123"/>
    </source>
</evidence>
<evidence type="ECO:0000259" key="9">
    <source>
        <dbReference type="SMART" id="SM00479"/>
    </source>
</evidence>
<feature type="compositionally biased region" description="Basic residues" evidence="8">
    <location>
        <begin position="48"/>
        <end position="60"/>
    </location>
</feature>